<dbReference type="EMBL" id="JGZD01000005">
    <property type="protein sequence ID" value="KFI73890.1"/>
    <property type="molecule type" value="Genomic_DNA"/>
</dbReference>
<protein>
    <submittedName>
        <fullName evidence="1">Uncharacterized protein</fullName>
    </submittedName>
</protein>
<dbReference type="Proteomes" id="UP000029014">
    <property type="component" value="Unassembled WGS sequence"/>
</dbReference>
<sequence length="74" mass="7886">MSGRAIPCMDRTGYSTATDTGSLATFESSFMTTLATYVPLSTRGSCESSTHVDPVRSAFHVMVISDLSPCAMSR</sequence>
<evidence type="ECO:0000313" key="2">
    <source>
        <dbReference type="Proteomes" id="UP000029014"/>
    </source>
</evidence>
<evidence type="ECO:0000313" key="1">
    <source>
        <dbReference type="EMBL" id="KFI73890.1"/>
    </source>
</evidence>
<gene>
    <name evidence="1" type="ORF">BMIN_0883</name>
</gene>
<dbReference type="STRING" id="1693.BMIN_0883"/>
<reference evidence="1 2" key="1">
    <citation type="submission" date="2014-03" db="EMBL/GenBank/DDBJ databases">
        <title>Genomics of Bifidobacteria.</title>
        <authorList>
            <person name="Ventura M."/>
            <person name="Milani C."/>
            <person name="Lugli G.A."/>
        </authorList>
    </citation>
    <scope>NUCLEOTIDE SEQUENCE [LARGE SCALE GENOMIC DNA]</scope>
    <source>
        <strain evidence="1 2">LMG 11592</strain>
    </source>
</reference>
<name>A0A087BS90_9BIFI</name>
<comment type="caution">
    <text evidence="1">The sequence shown here is derived from an EMBL/GenBank/DDBJ whole genome shotgun (WGS) entry which is preliminary data.</text>
</comment>
<keyword evidence="2" id="KW-1185">Reference proteome</keyword>
<accession>A0A087BS90</accession>
<dbReference type="AlphaFoldDB" id="A0A087BS90"/>
<proteinExistence type="predicted"/>
<organism evidence="1 2">
    <name type="scientific">Bifidobacterium minimum</name>
    <dbReference type="NCBI Taxonomy" id="1693"/>
    <lineage>
        <taxon>Bacteria</taxon>
        <taxon>Bacillati</taxon>
        <taxon>Actinomycetota</taxon>
        <taxon>Actinomycetes</taxon>
        <taxon>Bifidobacteriales</taxon>
        <taxon>Bifidobacteriaceae</taxon>
        <taxon>Bifidobacterium</taxon>
    </lineage>
</organism>